<evidence type="ECO:0000256" key="4">
    <source>
        <dbReference type="ARBA" id="ARBA00022857"/>
    </source>
</evidence>
<dbReference type="SMART" id="SM00829">
    <property type="entry name" value="PKS_ER"/>
    <property type="match status" value="1"/>
</dbReference>
<dbReference type="SMART" id="SM00827">
    <property type="entry name" value="PKS_AT"/>
    <property type="match status" value="1"/>
</dbReference>
<dbReference type="Pfam" id="PF23114">
    <property type="entry name" value="NAD-bd_HRPKS_sdrA"/>
    <property type="match status" value="1"/>
</dbReference>
<dbReference type="InterPro" id="IPR016039">
    <property type="entry name" value="Thiolase-like"/>
</dbReference>
<dbReference type="InterPro" id="IPR016035">
    <property type="entry name" value="Acyl_Trfase/lysoPLipase"/>
</dbReference>
<dbReference type="InterPro" id="IPR050091">
    <property type="entry name" value="PKS_NRPS_Biosynth_Enz"/>
</dbReference>
<dbReference type="Pfam" id="PF13602">
    <property type="entry name" value="ADH_zinc_N_2"/>
    <property type="match status" value="1"/>
</dbReference>
<dbReference type="PROSITE" id="PS52019">
    <property type="entry name" value="PKS_MFAS_DH"/>
    <property type="match status" value="1"/>
</dbReference>
<dbReference type="OrthoDB" id="329835at2759"/>
<evidence type="ECO:0000256" key="6">
    <source>
        <dbReference type="ARBA" id="ARBA00023268"/>
    </source>
</evidence>
<keyword evidence="14" id="KW-1185">Reference proteome</keyword>
<dbReference type="PANTHER" id="PTHR43775">
    <property type="entry name" value="FATTY ACID SYNTHASE"/>
    <property type="match status" value="1"/>
</dbReference>
<dbReference type="PROSITE" id="PS52004">
    <property type="entry name" value="KS3_2"/>
    <property type="match status" value="1"/>
</dbReference>
<dbReference type="InterPro" id="IPR001227">
    <property type="entry name" value="Ac_transferase_dom_sf"/>
</dbReference>
<protein>
    <submittedName>
        <fullName evidence="13">Ketoacyl-synt-domain-containing protein</fullName>
    </submittedName>
</protein>
<sequence length="2478" mass="274368">MATKVNEKGFTNGVHHESGRNGSGVVNERHHPDVPVDTFEDGESDILEPIAIVGFAFEFADSATSTEDFWAMLMEGRCAMSGWPEDRLNFGSFYHPDGSRKENFPVKGAHFLKEPLEAFDAPFFSITSKEAKAMDPQHRRMLETAYKAFENSGIPLHDIFGSKTAVYTGCFSDDWKTIMGKDSDHFPDYHATGTSLAILANRISWFFNLNGPSVNFDSACSSSMVALDVACQGLRSKDSDIALVGGSNLLLSPDVFLSLSSMNFLSKDGLSYSFDSRANGYSRGEGNAAIILKRLPDAVANGDVIRAVIRATGSNQDGRTPGITQPSQTAQESLIRETYAKAGLSLSHTRYVEAHGTGTVLGDSTEAGALYRTFDGPLYVGSVKSNIGHLEGASGLAGLIKTVMILERGIIPPIANLESLNPEIEVNRRDIQFPNSSVLWPSEGLRRASVNSFGFGGSNAHAILEDAYHHLRLRHLKAYHRTSSIPSLQNVPRMSAIALTGTLRDPQAKSIDHHHGFQCISNPKLLVLSAFDNTGIHRMQDKYRSFFTENMNYQGDDQLLSSIAFTLADRRSYFPWRSFVLAEKAMDLVNETMPAPVQCKGSPRLGFIFTGQGAQYPRMGQELMSYSVFRSSIEQSEFYLCNMGCSWSLREELLQSPKTSRIDQPEYSQAICTAIQIALVDLLRDWEVKVSSVVGHSSGEIAAAYCIGALSHESACRVAYYRGHYTQVLATSGEIHGGMMAVGISSSEITKHLSPEDDLCVACINSPRNVTLSGKSSRLDELQKELENESIFAKRLKVDIPYHSSAMMRIAEDYMFAMGRLTMSNTNDISMFSSVTGEYITPDRLSDKAYWVENLVSQVNLLGAVESMLHDSNLEAQSFTLLEIGPHSALRVPIKEILEQSSLQTPMNTRYHATLSRGKPPIDTMLTSVGHLWSYGHNLKITRVNDQGEEKHPPLVDPPSYPFDHSKLYWHESRMSKEYRLRRYPTLDVLGTPVTDWNPLEARWRNFITLGKLPWIEDHKISGTAIYPASGFLVMAIEALKQLSSTLGTKTGFTLEDVVIKAPLVISSEAEGVETQIHLRSAELPTDNVRIWTEFRVFSVQQSQWLEHCNGRIRMALDHTNDIGTESEPNAYFVAQMERYHNVTENSTRPVGSDHLYDILKSSGFDYGPAFQAIHDLHASNNYEATATIRQAQSSISSPQYGPSCVIHPVPLDAGAQLMLAALSKGGLTTLPTIIPTRINRLYVASNIQDLPGNNEFRAYSKLHQYGKRKATSTTVFFDSRLSQVLLEMEMESTVVDNAPVPKSAQLCYSVRTMPDVTLMSSEQLQLFCNSRAPAHSPDPQRQALRSYLELALHKKPDMNILEVGSSPSSEASTFLDALDRLDNNRGSVARMASYMLTRRSSQDLEEVTSQIQHHEDLLEFKTLDLNADIAMQGFSSGTYDLILVQEVCLSSANEQDESINCTTQSLHNMNLCKNPLATTNGTIKSCHILNHPNGVDNPPYLDDDGPKGAHQHLCITSWNQALVQAGFSDLGRKLGNFEDDGAILYTATESSPIQSNSVFPSIEIITGENSQLQQEFTLQLEKHLKVLGASECKILSLAQSTENPLRIKPFRILVTDFDRPFLSNLHPESFEELKRLIIGSEKILWIAAGDAGYASPEVRMMEGFSRVLRNELGYLQLTTLILDKDASTIDRSIEHVIDVITCKLQTPSSECEPEYEVQNDILHIRRVLHDRLLTDSVRGGVVSEKLVSSSFRDGGPLKMGIGTPGLLDSLVFEGDYEAAQPLADFDVEVEVAFTGLNFRDCLAALGQIDSDRIGGECSGIVTRTGASVSEARVGDRVIVLGPILTFRTFVRCNESYISRIPDSIAFAEASAIPIVYTTAHYAFVEVARLQPQDTVLIHLGSGGTGQAAIQLARHLGVSRLFTTVGSQEKKQFLVDTYGIPEDHIFSSRTDEFANAIMRKTNGRGVDVVLNSLPGELLRASWSCIAPFGRFIEIGKRDVLEKSSLPMFHFGSNASFSVVDLGLLLHERPSLGHRSLRAALNLLAAGYLTAPTPLNIYGVGETEAAFRHLQSRKSKGKMVIEMRPNDVVRVKHPTFGSSRLDPDSTYIIAGGFGGLGRSIARWMASNGAKHLILLSRKGPTTIEAQNLVTELERQRITVEAPRCDIGDHDKLKEAIELCEKRMPPIRGCINSTMVIKDSFFELMKFDGWLEGVRPKVAGSWNLHCLLPRDLDFFIMLSSVSGITGFGAQTNYAAGNTYQDALARYRVSHGQQAVALDLGWMQSEGVIAGNSYMENLMGRVGCYVPIPTMEFYRILDIYCQRHQDPARIPDVQRIIGLESPAGMKVKGISNPPWMGWATFRHMDDDINSSSMTAPSTERSYEQLFRTAESVSDAVRIISRGLLEKLSKAMMVEESHVDTSKSLYQYGVDSLTAIELRNWAAKDLQADIKLFELMAEGSFDEVSMRIAKKSKFCERFWSQL</sequence>
<dbReference type="InterPro" id="IPR020807">
    <property type="entry name" value="PKS_DH"/>
</dbReference>
<dbReference type="GO" id="GO:0006633">
    <property type="term" value="P:fatty acid biosynthetic process"/>
    <property type="evidence" value="ECO:0007669"/>
    <property type="project" value="InterPro"/>
</dbReference>
<dbReference type="InterPro" id="IPR013968">
    <property type="entry name" value="PKS_KR"/>
</dbReference>
<dbReference type="InterPro" id="IPR057326">
    <property type="entry name" value="KR_dom"/>
</dbReference>
<dbReference type="PROSITE" id="PS00606">
    <property type="entry name" value="KS3_1"/>
    <property type="match status" value="1"/>
</dbReference>
<dbReference type="InterPro" id="IPR009081">
    <property type="entry name" value="PP-bd_ACP"/>
</dbReference>
<gene>
    <name evidence="13" type="ORF">K491DRAFT_599717</name>
</gene>
<dbReference type="EMBL" id="MU004355">
    <property type="protein sequence ID" value="KAF2655021.1"/>
    <property type="molecule type" value="Genomic_DNA"/>
</dbReference>
<name>A0A6A6T727_9PLEO</name>
<dbReference type="InterPro" id="IPR016036">
    <property type="entry name" value="Malonyl_transacylase_ACP-bd"/>
</dbReference>
<dbReference type="SUPFAM" id="SSF50129">
    <property type="entry name" value="GroES-like"/>
    <property type="match status" value="1"/>
</dbReference>
<dbReference type="SMART" id="SM00826">
    <property type="entry name" value="PKS_DH"/>
    <property type="match status" value="1"/>
</dbReference>
<evidence type="ECO:0000256" key="2">
    <source>
        <dbReference type="ARBA" id="ARBA00022553"/>
    </source>
</evidence>
<dbReference type="Gene3D" id="3.40.47.10">
    <property type="match status" value="1"/>
</dbReference>
<dbReference type="GO" id="GO:0004312">
    <property type="term" value="F:fatty acid synthase activity"/>
    <property type="evidence" value="ECO:0007669"/>
    <property type="project" value="TreeGrafter"/>
</dbReference>
<dbReference type="SUPFAM" id="SSF55048">
    <property type="entry name" value="Probable ACP-binding domain of malonyl-CoA ACP transacylase"/>
    <property type="match status" value="1"/>
</dbReference>
<evidence type="ECO:0000256" key="8">
    <source>
        <dbReference type="PROSITE-ProRule" id="PRU01363"/>
    </source>
</evidence>
<dbReference type="InterPro" id="IPR020843">
    <property type="entry name" value="ER"/>
</dbReference>
<keyword evidence="3" id="KW-0808">Transferase</keyword>
<evidence type="ECO:0000313" key="14">
    <source>
        <dbReference type="Proteomes" id="UP000799324"/>
    </source>
</evidence>
<dbReference type="InterPro" id="IPR013154">
    <property type="entry name" value="ADH-like_N"/>
</dbReference>
<dbReference type="InterPro" id="IPR049551">
    <property type="entry name" value="PKS_DH_C"/>
</dbReference>
<dbReference type="InterPro" id="IPR049900">
    <property type="entry name" value="PKS_mFAS_DH"/>
</dbReference>
<dbReference type="SUPFAM" id="SSF52151">
    <property type="entry name" value="FabD/lysophospholipase-like"/>
    <property type="match status" value="1"/>
</dbReference>
<dbReference type="InterPro" id="IPR014031">
    <property type="entry name" value="Ketoacyl_synth_C"/>
</dbReference>
<dbReference type="Pfam" id="PF00109">
    <property type="entry name" value="ketoacyl-synt"/>
    <property type="match status" value="1"/>
</dbReference>
<evidence type="ECO:0000256" key="9">
    <source>
        <dbReference type="SAM" id="MobiDB-lite"/>
    </source>
</evidence>
<dbReference type="Gene3D" id="3.40.50.150">
    <property type="entry name" value="Vaccinia Virus protein VP39"/>
    <property type="match status" value="1"/>
</dbReference>
<dbReference type="Gene3D" id="1.10.1200.10">
    <property type="entry name" value="ACP-like"/>
    <property type="match status" value="1"/>
</dbReference>
<evidence type="ECO:0000259" key="10">
    <source>
        <dbReference type="PROSITE" id="PS50075"/>
    </source>
</evidence>
<keyword evidence="4" id="KW-0521">NADP</keyword>
<evidence type="ECO:0000256" key="3">
    <source>
        <dbReference type="ARBA" id="ARBA00022679"/>
    </source>
</evidence>
<dbReference type="Pfam" id="PF08659">
    <property type="entry name" value="KR"/>
    <property type="match status" value="1"/>
</dbReference>
<dbReference type="CDD" id="cd05195">
    <property type="entry name" value="enoyl_red"/>
    <property type="match status" value="1"/>
</dbReference>
<dbReference type="SUPFAM" id="SSF53901">
    <property type="entry name" value="Thiolase-like"/>
    <property type="match status" value="1"/>
</dbReference>
<dbReference type="InterPro" id="IPR020841">
    <property type="entry name" value="PKS_Beta-ketoAc_synthase_dom"/>
</dbReference>
<feature type="domain" description="Ketosynthase family 3 (KS3)" evidence="11">
    <location>
        <begin position="47"/>
        <end position="466"/>
    </location>
</feature>
<keyword evidence="1" id="KW-0596">Phosphopantetheine</keyword>
<keyword evidence="7" id="KW-0012">Acyltransferase</keyword>
<dbReference type="Gene3D" id="3.90.180.10">
    <property type="entry name" value="Medium-chain alcohol dehydrogenases, catalytic domain"/>
    <property type="match status" value="1"/>
</dbReference>
<dbReference type="CDD" id="cd00833">
    <property type="entry name" value="PKS"/>
    <property type="match status" value="1"/>
</dbReference>
<evidence type="ECO:0000313" key="13">
    <source>
        <dbReference type="EMBL" id="KAF2655021.1"/>
    </source>
</evidence>
<dbReference type="InterPro" id="IPR042104">
    <property type="entry name" value="PKS_dehydratase_sf"/>
</dbReference>
<reference evidence="13" key="1">
    <citation type="journal article" date="2020" name="Stud. Mycol.">
        <title>101 Dothideomycetes genomes: a test case for predicting lifestyles and emergence of pathogens.</title>
        <authorList>
            <person name="Haridas S."/>
            <person name="Albert R."/>
            <person name="Binder M."/>
            <person name="Bloem J."/>
            <person name="Labutti K."/>
            <person name="Salamov A."/>
            <person name="Andreopoulos B."/>
            <person name="Baker S."/>
            <person name="Barry K."/>
            <person name="Bills G."/>
            <person name="Bluhm B."/>
            <person name="Cannon C."/>
            <person name="Castanera R."/>
            <person name="Culley D."/>
            <person name="Daum C."/>
            <person name="Ezra D."/>
            <person name="Gonzalez J."/>
            <person name="Henrissat B."/>
            <person name="Kuo A."/>
            <person name="Liang C."/>
            <person name="Lipzen A."/>
            <person name="Lutzoni F."/>
            <person name="Magnuson J."/>
            <person name="Mondo S."/>
            <person name="Nolan M."/>
            <person name="Ohm R."/>
            <person name="Pangilinan J."/>
            <person name="Park H.-J."/>
            <person name="Ramirez L."/>
            <person name="Alfaro M."/>
            <person name="Sun H."/>
            <person name="Tritt A."/>
            <person name="Yoshinaga Y."/>
            <person name="Zwiers L.-H."/>
            <person name="Turgeon B."/>
            <person name="Goodwin S."/>
            <person name="Spatafora J."/>
            <person name="Crous P."/>
            <person name="Grigoriev I."/>
        </authorList>
    </citation>
    <scope>NUCLEOTIDE SEQUENCE</scope>
    <source>
        <strain evidence="13">CBS 122681</strain>
    </source>
</reference>
<dbReference type="InterPro" id="IPR014030">
    <property type="entry name" value="Ketoacyl_synth_N"/>
</dbReference>
<dbReference type="Gene3D" id="3.40.366.10">
    <property type="entry name" value="Malonyl-Coenzyme A Acyl Carrier Protein, domain 2"/>
    <property type="match status" value="1"/>
</dbReference>
<feature type="active site" description="Proton acceptor; for dehydratase activity" evidence="8">
    <location>
        <position position="1019"/>
    </location>
</feature>
<dbReference type="InterPro" id="IPR056501">
    <property type="entry name" value="NAD-bd_HRPKS_sdrA"/>
</dbReference>
<dbReference type="GO" id="GO:0031177">
    <property type="term" value="F:phosphopantetheine binding"/>
    <property type="evidence" value="ECO:0007669"/>
    <property type="project" value="InterPro"/>
</dbReference>
<feature type="domain" description="Carrier" evidence="10">
    <location>
        <begin position="2387"/>
        <end position="2468"/>
    </location>
</feature>
<dbReference type="PROSITE" id="PS50075">
    <property type="entry name" value="CARRIER"/>
    <property type="match status" value="1"/>
</dbReference>
<dbReference type="Pfam" id="PF00698">
    <property type="entry name" value="Acyl_transf_1"/>
    <property type="match status" value="1"/>
</dbReference>
<evidence type="ECO:0000256" key="7">
    <source>
        <dbReference type="ARBA" id="ARBA00023315"/>
    </source>
</evidence>
<feature type="region of interest" description="Disordered" evidence="9">
    <location>
        <begin position="1"/>
        <end position="40"/>
    </location>
</feature>
<feature type="active site" description="Proton donor; for dehydratase activity" evidence="8">
    <location>
        <position position="1213"/>
    </location>
</feature>
<dbReference type="InterPro" id="IPR036291">
    <property type="entry name" value="NAD(P)-bd_dom_sf"/>
</dbReference>
<dbReference type="SMART" id="SM00822">
    <property type="entry name" value="PKS_KR"/>
    <property type="match status" value="1"/>
</dbReference>
<dbReference type="InterPro" id="IPR036736">
    <property type="entry name" value="ACP-like_sf"/>
</dbReference>
<dbReference type="InterPro" id="IPR020806">
    <property type="entry name" value="PKS_PP-bd"/>
</dbReference>
<dbReference type="Proteomes" id="UP000799324">
    <property type="component" value="Unassembled WGS sequence"/>
</dbReference>
<dbReference type="InterPro" id="IPR029063">
    <property type="entry name" value="SAM-dependent_MTases_sf"/>
</dbReference>
<dbReference type="Pfam" id="PF23297">
    <property type="entry name" value="ACP_SdgA_C"/>
    <property type="match status" value="1"/>
</dbReference>
<evidence type="ECO:0000256" key="5">
    <source>
        <dbReference type="ARBA" id="ARBA00023002"/>
    </source>
</evidence>
<feature type="domain" description="PKS/mFAS DH" evidence="12">
    <location>
        <begin position="987"/>
        <end position="1305"/>
    </location>
</feature>
<dbReference type="SMART" id="SM00825">
    <property type="entry name" value="PKS_KS"/>
    <property type="match status" value="1"/>
</dbReference>
<dbReference type="Pfam" id="PF16197">
    <property type="entry name" value="KAsynt_C_assoc"/>
    <property type="match status" value="1"/>
</dbReference>
<evidence type="ECO:0000259" key="11">
    <source>
        <dbReference type="PROSITE" id="PS52004"/>
    </source>
</evidence>
<dbReference type="InterPro" id="IPR011032">
    <property type="entry name" value="GroES-like_sf"/>
</dbReference>
<organism evidence="13 14">
    <name type="scientific">Lophiostoma macrostomum CBS 122681</name>
    <dbReference type="NCBI Taxonomy" id="1314788"/>
    <lineage>
        <taxon>Eukaryota</taxon>
        <taxon>Fungi</taxon>
        <taxon>Dikarya</taxon>
        <taxon>Ascomycota</taxon>
        <taxon>Pezizomycotina</taxon>
        <taxon>Dothideomycetes</taxon>
        <taxon>Pleosporomycetidae</taxon>
        <taxon>Pleosporales</taxon>
        <taxon>Lophiostomataceae</taxon>
        <taxon>Lophiostoma</taxon>
    </lineage>
</organism>
<dbReference type="InterPro" id="IPR049552">
    <property type="entry name" value="PKS_DH_N"/>
</dbReference>
<dbReference type="Gene3D" id="3.30.70.3290">
    <property type="match status" value="1"/>
</dbReference>
<dbReference type="Pfam" id="PF21089">
    <property type="entry name" value="PKS_DH_N"/>
    <property type="match status" value="1"/>
</dbReference>
<evidence type="ECO:0000256" key="1">
    <source>
        <dbReference type="ARBA" id="ARBA00022450"/>
    </source>
</evidence>
<dbReference type="InterPro" id="IPR006162">
    <property type="entry name" value="Ppantetheine_attach_site"/>
</dbReference>
<dbReference type="SUPFAM" id="SSF51735">
    <property type="entry name" value="NAD(P)-binding Rossmann-fold domains"/>
    <property type="match status" value="2"/>
</dbReference>
<dbReference type="InterPro" id="IPR018201">
    <property type="entry name" value="Ketoacyl_synth_AS"/>
</dbReference>
<dbReference type="GO" id="GO:0004315">
    <property type="term" value="F:3-oxoacyl-[acyl-carrier-protein] synthase activity"/>
    <property type="evidence" value="ECO:0007669"/>
    <property type="project" value="InterPro"/>
</dbReference>
<dbReference type="InterPro" id="IPR014043">
    <property type="entry name" value="Acyl_transferase_dom"/>
</dbReference>
<evidence type="ECO:0000259" key="12">
    <source>
        <dbReference type="PROSITE" id="PS52019"/>
    </source>
</evidence>
<proteinExistence type="predicted"/>
<dbReference type="Pfam" id="PF02801">
    <property type="entry name" value="Ketoacyl-synt_C"/>
    <property type="match status" value="1"/>
</dbReference>
<keyword evidence="6" id="KW-0511">Multifunctional enzyme</keyword>
<keyword evidence="2" id="KW-0597">Phosphoprotein</keyword>
<dbReference type="SUPFAM" id="SSF47336">
    <property type="entry name" value="ACP-like"/>
    <property type="match status" value="1"/>
</dbReference>
<feature type="region of interest" description="C-terminal hotdog fold" evidence="8">
    <location>
        <begin position="1148"/>
        <end position="1305"/>
    </location>
</feature>
<dbReference type="Gene3D" id="3.40.50.720">
    <property type="entry name" value="NAD(P)-binding Rossmann-like Domain"/>
    <property type="match status" value="1"/>
</dbReference>
<accession>A0A6A6T727</accession>
<feature type="region of interest" description="N-terminal hotdog fold" evidence="8">
    <location>
        <begin position="987"/>
        <end position="1120"/>
    </location>
</feature>
<keyword evidence="5" id="KW-0560">Oxidoreductase</keyword>
<dbReference type="GO" id="GO:1901336">
    <property type="term" value="P:lactone biosynthetic process"/>
    <property type="evidence" value="ECO:0007669"/>
    <property type="project" value="UniProtKB-ARBA"/>
</dbReference>
<dbReference type="PROSITE" id="PS00012">
    <property type="entry name" value="PHOSPHOPANTETHEINE"/>
    <property type="match status" value="1"/>
</dbReference>
<dbReference type="Pfam" id="PF14765">
    <property type="entry name" value="PS-DH"/>
    <property type="match status" value="1"/>
</dbReference>
<dbReference type="Gene3D" id="3.10.129.110">
    <property type="entry name" value="Polyketide synthase dehydratase"/>
    <property type="match status" value="1"/>
</dbReference>
<dbReference type="SMART" id="SM00823">
    <property type="entry name" value="PKS_PP"/>
    <property type="match status" value="1"/>
</dbReference>
<dbReference type="Pfam" id="PF08240">
    <property type="entry name" value="ADH_N"/>
    <property type="match status" value="1"/>
</dbReference>
<dbReference type="GO" id="GO:0030639">
    <property type="term" value="P:polyketide biosynthetic process"/>
    <property type="evidence" value="ECO:0007669"/>
    <property type="project" value="UniProtKB-ARBA"/>
</dbReference>
<dbReference type="InterPro" id="IPR032821">
    <property type="entry name" value="PKS_assoc"/>
</dbReference>
<dbReference type="FunFam" id="3.40.50.720:FF:000209">
    <property type="entry name" value="Polyketide synthase Pks12"/>
    <property type="match status" value="1"/>
</dbReference>
<dbReference type="GO" id="GO:0016491">
    <property type="term" value="F:oxidoreductase activity"/>
    <property type="evidence" value="ECO:0007669"/>
    <property type="project" value="UniProtKB-KW"/>
</dbReference>
<dbReference type="PANTHER" id="PTHR43775:SF29">
    <property type="entry name" value="ASPERFURANONE POLYKETIDE SYNTHASE AFOG-RELATED"/>
    <property type="match status" value="1"/>
</dbReference>